<dbReference type="InterPro" id="IPR052020">
    <property type="entry name" value="Cyclic_di-GMP/3'3'-cGAMP_PDE"/>
</dbReference>
<sequence length="300" mass="32260">MSLLQDISRLLGGEDKAAQGRLQEDLLTSLLIMAWMVEARDPYTGGHLWRVSRFSRLLAADAGLPEAEVARIAIGGFLHDLGKISVPDHILGKKDRLTEQEYEIIKTHPEVGWRLLAEHPLAGLAEAALRAHHETPDGSGYPRGLAGLEVPLDARIVGICDAFDAMTSTRPYRRGMAVDKALAIIEENLARQFDRDFGLRFVALGRAGGLDHVVGHSDLGIPLHACAMCGAALVLKRGQGSGERVYCRSCAGEYLTELRDGRPVPVATGGMGTASDLEPEADTALIAGFVRESARALLVA</sequence>
<keyword evidence="2" id="KW-0378">Hydrolase</keyword>
<proteinExistence type="predicted"/>
<dbReference type="Gene3D" id="1.10.3210.10">
    <property type="entry name" value="Hypothetical protein af1432"/>
    <property type="match status" value="1"/>
</dbReference>
<dbReference type="PANTHER" id="PTHR45228:SF1">
    <property type="entry name" value="CYCLIC DI-GMP PHOSPHODIESTERASE TM_0186"/>
    <property type="match status" value="1"/>
</dbReference>
<dbReference type="SMART" id="SM00471">
    <property type="entry name" value="HDc"/>
    <property type="match status" value="1"/>
</dbReference>
<dbReference type="Pfam" id="PF13487">
    <property type="entry name" value="HD_5"/>
    <property type="match status" value="1"/>
</dbReference>
<dbReference type="AlphaFoldDB" id="A0A1J5RDL9"/>
<dbReference type="SUPFAM" id="SSF109604">
    <property type="entry name" value="HD-domain/PDEase-like"/>
    <property type="match status" value="1"/>
</dbReference>
<dbReference type="EMBL" id="MLJW01000191">
    <property type="protein sequence ID" value="OIQ94192.1"/>
    <property type="molecule type" value="Genomic_DNA"/>
</dbReference>
<dbReference type="PANTHER" id="PTHR45228">
    <property type="entry name" value="CYCLIC DI-GMP PHOSPHODIESTERASE TM_0186-RELATED"/>
    <property type="match status" value="1"/>
</dbReference>
<reference evidence="2" key="1">
    <citation type="submission" date="2016-10" db="EMBL/GenBank/DDBJ databases">
        <title>Sequence of Gallionella enrichment culture.</title>
        <authorList>
            <person name="Poehlein A."/>
            <person name="Muehling M."/>
            <person name="Daniel R."/>
        </authorList>
    </citation>
    <scope>NUCLEOTIDE SEQUENCE</scope>
</reference>
<accession>A0A1J5RDL9</accession>
<gene>
    <name evidence="2" type="primary">rpfG_59</name>
    <name evidence="2" type="ORF">GALL_238210</name>
</gene>
<dbReference type="GO" id="GO:0071111">
    <property type="term" value="F:cyclic-guanylate-specific phosphodiesterase activity"/>
    <property type="evidence" value="ECO:0007669"/>
    <property type="project" value="UniProtKB-EC"/>
</dbReference>
<dbReference type="EC" id="3.1.4.52" evidence="2"/>
<dbReference type="InterPro" id="IPR037522">
    <property type="entry name" value="HD_GYP_dom"/>
</dbReference>
<dbReference type="CDD" id="cd00077">
    <property type="entry name" value="HDc"/>
    <property type="match status" value="1"/>
</dbReference>
<name>A0A1J5RDL9_9ZZZZ</name>
<dbReference type="InterPro" id="IPR003607">
    <property type="entry name" value="HD/PDEase_dom"/>
</dbReference>
<evidence type="ECO:0000259" key="1">
    <source>
        <dbReference type="PROSITE" id="PS51832"/>
    </source>
</evidence>
<dbReference type="PROSITE" id="PS51832">
    <property type="entry name" value="HD_GYP"/>
    <property type="match status" value="1"/>
</dbReference>
<feature type="domain" description="HD-GYP" evidence="1">
    <location>
        <begin position="22"/>
        <end position="217"/>
    </location>
</feature>
<comment type="caution">
    <text evidence="2">The sequence shown here is derived from an EMBL/GenBank/DDBJ whole genome shotgun (WGS) entry which is preliminary data.</text>
</comment>
<organism evidence="2">
    <name type="scientific">mine drainage metagenome</name>
    <dbReference type="NCBI Taxonomy" id="410659"/>
    <lineage>
        <taxon>unclassified sequences</taxon>
        <taxon>metagenomes</taxon>
        <taxon>ecological metagenomes</taxon>
    </lineage>
</organism>
<protein>
    <submittedName>
        <fullName evidence="2">Cyclic di-GMP phosphodiesterase response regulator RpfG</fullName>
        <ecNumber evidence="2">3.1.4.52</ecNumber>
    </submittedName>
</protein>
<evidence type="ECO:0000313" key="2">
    <source>
        <dbReference type="EMBL" id="OIQ94192.1"/>
    </source>
</evidence>